<sequence>MGDRGGLFVMLGIAILLVLILLVMRPRRHSRSGVEHETFNPEVEAADGGDVPAPDADRLVGNPPVDTLSASGEGSAVAGAGAGGETPDARDPLRARANDVSGSPDQT</sequence>
<evidence type="ECO:0000256" key="1">
    <source>
        <dbReference type="SAM" id="MobiDB-lite"/>
    </source>
</evidence>
<keyword evidence="2" id="KW-0472">Membrane</keyword>
<protein>
    <submittedName>
        <fullName evidence="3">Uncharacterized protein</fullName>
    </submittedName>
</protein>
<dbReference type="RefSeq" id="WP_344252083.1">
    <property type="nucleotide sequence ID" value="NZ_BAAARE010000001.1"/>
</dbReference>
<feature type="region of interest" description="Disordered" evidence="1">
    <location>
        <begin position="29"/>
        <end position="107"/>
    </location>
</feature>
<evidence type="ECO:0000313" key="4">
    <source>
        <dbReference type="Proteomes" id="UP001500730"/>
    </source>
</evidence>
<feature type="compositionally biased region" description="Basic and acidic residues" evidence="1">
    <location>
        <begin position="87"/>
        <end position="97"/>
    </location>
</feature>
<dbReference type="EMBL" id="BAAARE010000001">
    <property type="protein sequence ID" value="GAA2467122.1"/>
    <property type="molecule type" value="Genomic_DNA"/>
</dbReference>
<dbReference type="Proteomes" id="UP001500730">
    <property type="component" value="Unassembled WGS sequence"/>
</dbReference>
<keyword evidence="2" id="KW-1133">Transmembrane helix</keyword>
<comment type="caution">
    <text evidence="3">The sequence shown here is derived from an EMBL/GenBank/DDBJ whole genome shotgun (WGS) entry which is preliminary data.</text>
</comment>
<name>A0ABN3KN13_9MICO</name>
<organism evidence="3 4">
    <name type="scientific">Terrabacter carboxydivorans</name>
    <dbReference type="NCBI Taxonomy" id="619730"/>
    <lineage>
        <taxon>Bacteria</taxon>
        <taxon>Bacillati</taxon>
        <taxon>Actinomycetota</taxon>
        <taxon>Actinomycetes</taxon>
        <taxon>Micrococcales</taxon>
        <taxon>Intrasporangiaceae</taxon>
        <taxon>Terrabacter</taxon>
    </lineage>
</organism>
<proteinExistence type="predicted"/>
<feature type="compositionally biased region" description="Low complexity" evidence="1">
    <location>
        <begin position="69"/>
        <end position="79"/>
    </location>
</feature>
<evidence type="ECO:0000313" key="3">
    <source>
        <dbReference type="EMBL" id="GAA2467122.1"/>
    </source>
</evidence>
<feature type="transmembrane region" description="Helical" evidence="2">
    <location>
        <begin position="6"/>
        <end position="24"/>
    </location>
</feature>
<reference evidence="3 4" key="1">
    <citation type="journal article" date="2019" name="Int. J. Syst. Evol. Microbiol.">
        <title>The Global Catalogue of Microorganisms (GCM) 10K type strain sequencing project: providing services to taxonomists for standard genome sequencing and annotation.</title>
        <authorList>
            <consortium name="The Broad Institute Genomics Platform"/>
            <consortium name="The Broad Institute Genome Sequencing Center for Infectious Disease"/>
            <person name="Wu L."/>
            <person name="Ma J."/>
        </authorList>
    </citation>
    <scope>NUCLEOTIDE SEQUENCE [LARGE SCALE GENOMIC DNA]</scope>
    <source>
        <strain evidence="3 4">JCM 16259</strain>
    </source>
</reference>
<accession>A0ABN3KN13</accession>
<keyword evidence="4" id="KW-1185">Reference proteome</keyword>
<keyword evidence="2" id="KW-0812">Transmembrane</keyword>
<evidence type="ECO:0000256" key="2">
    <source>
        <dbReference type="SAM" id="Phobius"/>
    </source>
</evidence>
<gene>
    <name evidence="3" type="ORF">GCM10009858_00300</name>
</gene>